<dbReference type="InterPro" id="IPR039153">
    <property type="entry name" value="FATE1"/>
</dbReference>
<dbReference type="GO" id="GO:0044233">
    <property type="term" value="C:mitochondria-associated endoplasmic reticulum membrane contact site"/>
    <property type="evidence" value="ECO:0007669"/>
    <property type="project" value="TreeGrafter"/>
</dbReference>
<dbReference type="AlphaFoldDB" id="A0A8J6A6A6"/>
<dbReference type="PANTHER" id="PTHR21128:SF0">
    <property type="entry name" value="FETAL AND ADULT TESTIS-EXPRESSED TRANSCRIPT PROTEIN"/>
    <property type="match status" value="1"/>
</dbReference>
<evidence type="ECO:0000256" key="1">
    <source>
        <dbReference type="SAM" id="MobiDB-lite"/>
    </source>
</evidence>
<dbReference type="GO" id="GO:0051562">
    <property type="term" value="P:negative regulation of mitochondrial calcium ion concentration"/>
    <property type="evidence" value="ECO:0007669"/>
    <property type="project" value="TreeGrafter"/>
</dbReference>
<evidence type="ECO:0000313" key="4">
    <source>
        <dbReference type="Proteomes" id="UP000700334"/>
    </source>
</evidence>
<keyword evidence="4" id="KW-1185">Reference proteome</keyword>
<evidence type="ECO:0000256" key="2">
    <source>
        <dbReference type="SAM" id="Phobius"/>
    </source>
</evidence>
<name>A0A8J6A6A6_GALPY</name>
<feature type="non-terminal residue" evidence="3">
    <location>
        <position position="179"/>
    </location>
</feature>
<organism evidence="3 4">
    <name type="scientific">Galemys pyrenaicus</name>
    <name type="common">Iberian desman</name>
    <name type="synonym">Pyrenean desman</name>
    <dbReference type="NCBI Taxonomy" id="202257"/>
    <lineage>
        <taxon>Eukaryota</taxon>
        <taxon>Metazoa</taxon>
        <taxon>Chordata</taxon>
        <taxon>Craniata</taxon>
        <taxon>Vertebrata</taxon>
        <taxon>Euteleostomi</taxon>
        <taxon>Mammalia</taxon>
        <taxon>Eutheria</taxon>
        <taxon>Laurasiatheria</taxon>
        <taxon>Eulipotyphla</taxon>
        <taxon>Talpidae</taxon>
        <taxon>Galemys</taxon>
    </lineage>
</organism>
<sequence length="179" mass="19615">GGGPGLPLGCPTPKKPGRCLWVLPGPPLFSTEMMEHGSRALGASQRRQKMDLKAPGPAAAPSLWNMTSSRTKKMGSQLPMPRMSREAGQGDAQVPECPGPFQGVRCHYERNAEADLLAEIGLEELTGLEMEVMRRQLRVITGRLRALEDQGAGLRHRDVLFVTVLASACLANLWMWMRQ</sequence>
<accession>A0A8J6A6A6</accession>
<feature type="transmembrane region" description="Helical" evidence="2">
    <location>
        <begin position="159"/>
        <end position="177"/>
    </location>
</feature>
<keyword evidence="2" id="KW-1133">Transmembrane helix</keyword>
<protein>
    <submittedName>
        <fullName evidence="3">Fetal and adult testis-expressed transcript protein</fullName>
    </submittedName>
</protein>
<dbReference type="GO" id="GO:0005741">
    <property type="term" value="C:mitochondrial outer membrane"/>
    <property type="evidence" value="ECO:0007669"/>
    <property type="project" value="TreeGrafter"/>
</dbReference>
<dbReference type="EMBL" id="JAGFMF010012202">
    <property type="protein sequence ID" value="KAG8505954.1"/>
    <property type="molecule type" value="Genomic_DNA"/>
</dbReference>
<proteinExistence type="predicted"/>
<keyword evidence="2" id="KW-0472">Membrane</keyword>
<gene>
    <name evidence="3" type="ORF">J0S82_006177</name>
</gene>
<dbReference type="OrthoDB" id="5986838at2759"/>
<dbReference type="GO" id="GO:0005783">
    <property type="term" value="C:endoplasmic reticulum"/>
    <property type="evidence" value="ECO:0007669"/>
    <property type="project" value="TreeGrafter"/>
</dbReference>
<dbReference type="PANTHER" id="PTHR21128">
    <property type="entry name" value="FETAL AND ADULT TESTIS-EXPRESSED TRANSCRIPT PROTEIN"/>
    <property type="match status" value="1"/>
</dbReference>
<dbReference type="GO" id="GO:0031625">
    <property type="term" value="F:ubiquitin protein ligase binding"/>
    <property type="evidence" value="ECO:0007669"/>
    <property type="project" value="TreeGrafter"/>
</dbReference>
<keyword evidence="2" id="KW-0812">Transmembrane</keyword>
<dbReference type="Proteomes" id="UP000700334">
    <property type="component" value="Unassembled WGS sequence"/>
</dbReference>
<reference evidence="3" key="1">
    <citation type="journal article" date="2021" name="Evol. Appl.">
        <title>The genome of the Pyrenean desman and the effects of bottlenecks and inbreeding on the genomic landscape of an endangered species.</title>
        <authorList>
            <person name="Escoda L."/>
            <person name="Castresana J."/>
        </authorList>
    </citation>
    <scope>NUCLEOTIDE SEQUENCE</scope>
    <source>
        <strain evidence="3">IBE-C5619</strain>
    </source>
</reference>
<dbReference type="GO" id="GO:0043066">
    <property type="term" value="P:negative regulation of apoptotic process"/>
    <property type="evidence" value="ECO:0007669"/>
    <property type="project" value="TreeGrafter"/>
</dbReference>
<evidence type="ECO:0000313" key="3">
    <source>
        <dbReference type="EMBL" id="KAG8505954.1"/>
    </source>
</evidence>
<comment type="caution">
    <text evidence="3">The sequence shown here is derived from an EMBL/GenBank/DDBJ whole genome shotgun (WGS) entry which is preliminary data.</text>
</comment>
<feature type="region of interest" description="Disordered" evidence="1">
    <location>
        <begin position="72"/>
        <end position="93"/>
    </location>
</feature>